<dbReference type="Pfam" id="PF11051">
    <property type="entry name" value="Mannosyl_trans3"/>
    <property type="match status" value="1"/>
</dbReference>
<dbReference type="PANTHER" id="PTHR31392">
    <property type="entry name" value="ALPHA-1,3-MANNOSYLTRANSFERASE MNN1-RELATED"/>
    <property type="match status" value="1"/>
</dbReference>
<dbReference type="InterPro" id="IPR029044">
    <property type="entry name" value="Nucleotide-diphossugar_trans"/>
</dbReference>
<keyword evidence="5" id="KW-0812">Transmembrane</keyword>
<keyword evidence="3" id="KW-0328">Glycosyltransferase</keyword>
<dbReference type="EMBL" id="MCGO01000032">
    <property type="protein sequence ID" value="ORY41247.1"/>
    <property type="molecule type" value="Genomic_DNA"/>
</dbReference>
<evidence type="ECO:0000256" key="7">
    <source>
        <dbReference type="ARBA" id="ARBA00022989"/>
    </source>
</evidence>
<dbReference type="GO" id="GO:0006493">
    <property type="term" value="P:protein O-linked glycosylation"/>
    <property type="evidence" value="ECO:0007669"/>
    <property type="project" value="TreeGrafter"/>
</dbReference>
<gene>
    <name evidence="10" type="ORF">BCR33DRAFT_342877</name>
</gene>
<evidence type="ECO:0008006" key="12">
    <source>
        <dbReference type="Google" id="ProtNLM"/>
    </source>
</evidence>
<evidence type="ECO:0000256" key="3">
    <source>
        <dbReference type="ARBA" id="ARBA00022676"/>
    </source>
</evidence>
<keyword evidence="9" id="KW-0325">Glycoprotein</keyword>
<evidence type="ECO:0000313" key="11">
    <source>
        <dbReference type="Proteomes" id="UP000193642"/>
    </source>
</evidence>
<reference evidence="10 11" key="1">
    <citation type="submission" date="2016-07" db="EMBL/GenBank/DDBJ databases">
        <title>Pervasive Adenine N6-methylation of Active Genes in Fungi.</title>
        <authorList>
            <consortium name="DOE Joint Genome Institute"/>
            <person name="Mondo S.J."/>
            <person name="Dannebaum R.O."/>
            <person name="Kuo R.C."/>
            <person name="Labutti K."/>
            <person name="Haridas S."/>
            <person name="Kuo A."/>
            <person name="Salamov A."/>
            <person name="Ahrendt S.R."/>
            <person name="Lipzen A."/>
            <person name="Sullivan W."/>
            <person name="Andreopoulos W.B."/>
            <person name="Clum A."/>
            <person name="Lindquist E."/>
            <person name="Daum C."/>
            <person name="Ramamoorthy G.K."/>
            <person name="Gryganskyi A."/>
            <person name="Culley D."/>
            <person name="Magnuson J.K."/>
            <person name="James T.Y."/>
            <person name="O'Malley M.A."/>
            <person name="Stajich J.E."/>
            <person name="Spatafora J.W."/>
            <person name="Visel A."/>
            <person name="Grigoriev I.V."/>
        </authorList>
    </citation>
    <scope>NUCLEOTIDE SEQUENCE [LARGE SCALE GENOMIC DNA]</scope>
    <source>
        <strain evidence="10 11">JEL800</strain>
    </source>
</reference>
<dbReference type="GO" id="GO:0016020">
    <property type="term" value="C:membrane"/>
    <property type="evidence" value="ECO:0007669"/>
    <property type="project" value="UniProtKB-SubCell"/>
</dbReference>
<accession>A0A1Y2C2X7</accession>
<proteinExistence type="inferred from homology"/>
<evidence type="ECO:0000256" key="9">
    <source>
        <dbReference type="ARBA" id="ARBA00023180"/>
    </source>
</evidence>
<sequence>MTTIWRREYNRKDFAEMARRTRTLYIAYLLTHEYPISPSIQIPAPHQIFLNVLATQTFSLFPFLSPSFGSLQELHETYTSQPLDSVGISITCGSRQYYTTYHLILSLRRVFNISTPIQIFYAGDKDLHPHLAQKLSSVPNVETVDLTTLFPNEMKELDGWSLKPFAALASRFRTVIYMDADVLFFESPLRILDSPKFKETGQFYYHDRRNREERFIPGTKWFRSLLSNPSESAKDLGYLTGKTSHEMDSGFFVLDKSRAGILFSLLLACKMNSKVERGVLYSMTYGDKESFWFANELLRVPFAFSRHFGSVIGMSDSALSTDTYPVVCGVWLLQLDESGKPFWWNGGGILKDREAKHGFEYLEFERMAFDLDGEKTHWLPGHCLNTTTGLVRELNMKERGVMETYKNVYQTFVDRVDLLDI</sequence>
<name>A0A1Y2C2X7_9FUNG</name>
<dbReference type="AlphaFoldDB" id="A0A1Y2C2X7"/>
<evidence type="ECO:0000256" key="8">
    <source>
        <dbReference type="ARBA" id="ARBA00023136"/>
    </source>
</evidence>
<evidence type="ECO:0000313" key="10">
    <source>
        <dbReference type="EMBL" id="ORY41247.1"/>
    </source>
</evidence>
<organism evidence="10 11">
    <name type="scientific">Rhizoclosmatium globosum</name>
    <dbReference type="NCBI Taxonomy" id="329046"/>
    <lineage>
        <taxon>Eukaryota</taxon>
        <taxon>Fungi</taxon>
        <taxon>Fungi incertae sedis</taxon>
        <taxon>Chytridiomycota</taxon>
        <taxon>Chytridiomycota incertae sedis</taxon>
        <taxon>Chytridiomycetes</taxon>
        <taxon>Chytridiales</taxon>
        <taxon>Chytriomycetaceae</taxon>
        <taxon>Rhizoclosmatium</taxon>
    </lineage>
</organism>
<evidence type="ECO:0000256" key="5">
    <source>
        <dbReference type="ARBA" id="ARBA00022692"/>
    </source>
</evidence>
<evidence type="ECO:0000256" key="6">
    <source>
        <dbReference type="ARBA" id="ARBA00022968"/>
    </source>
</evidence>
<dbReference type="STRING" id="329046.A0A1Y2C2X7"/>
<dbReference type="InterPro" id="IPR022751">
    <property type="entry name" value="Alpha_mannosyltransferase"/>
</dbReference>
<evidence type="ECO:0000256" key="4">
    <source>
        <dbReference type="ARBA" id="ARBA00022679"/>
    </source>
</evidence>
<keyword evidence="4" id="KW-0808">Transferase</keyword>
<dbReference type="GO" id="GO:0000033">
    <property type="term" value="F:alpha-1,3-mannosyltransferase activity"/>
    <property type="evidence" value="ECO:0007669"/>
    <property type="project" value="TreeGrafter"/>
</dbReference>
<dbReference type="PANTHER" id="PTHR31392:SF1">
    <property type="entry name" value="ALPHA-1,3-MANNOSYLTRANSFERASE MNN1-RELATED"/>
    <property type="match status" value="1"/>
</dbReference>
<evidence type="ECO:0000256" key="2">
    <source>
        <dbReference type="ARBA" id="ARBA00009105"/>
    </source>
</evidence>
<dbReference type="GO" id="GO:0005794">
    <property type="term" value="C:Golgi apparatus"/>
    <property type="evidence" value="ECO:0007669"/>
    <property type="project" value="TreeGrafter"/>
</dbReference>
<keyword evidence="8" id="KW-0472">Membrane</keyword>
<comment type="caution">
    <text evidence="10">The sequence shown here is derived from an EMBL/GenBank/DDBJ whole genome shotgun (WGS) entry which is preliminary data.</text>
</comment>
<keyword evidence="6" id="KW-0735">Signal-anchor</keyword>
<dbReference type="OrthoDB" id="430354at2759"/>
<comment type="similarity">
    <text evidence="2">Belongs to the MNN1/MNT family.</text>
</comment>
<evidence type="ECO:0000256" key="1">
    <source>
        <dbReference type="ARBA" id="ARBA00004606"/>
    </source>
</evidence>
<protein>
    <recommendedName>
        <fullName evidence="12">Nucleotide-diphospho-sugar transferase</fullName>
    </recommendedName>
</protein>
<dbReference type="SUPFAM" id="SSF53448">
    <property type="entry name" value="Nucleotide-diphospho-sugar transferases"/>
    <property type="match status" value="1"/>
</dbReference>
<keyword evidence="7" id="KW-1133">Transmembrane helix</keyword>
<dbReference type="Proteomes" id="UP000193642">
    <property type="component" value="Unassembled WGS sequence"/>
</dbReference>
<comment type="subcellular location">
    <subcellularLocation>
        <location evidence="1">Membrane</location>
        <topology evidence="1">Single-pass type II membrane protein</topology>
    </subcellularLocation>
</comment>
<keyword evidence="11" id="KW-1185">Reference proteome</keyword>